<accession>A0C4M3</accession>
<sequence>MDGEMPCQYDGKNKTCSVDITEQITCKGFNLQACRFYTPNLLCEFDQNEKKCQSSFGYSKCTDYVNKQKCLAIITNGQFCEFDDNKGCNSITNLDLIKKCDPSRQTNPITCSQSTDIPCFYNKASQTCIEYSPYKYIDNLDNIINNSNDRSYLNYVISNIYSLNEKACELFNFILFKQDSGKLSKRIVKLQWFKGACVEIKEIQQINRLSCDNTLNLYGCVLIKTKFQYCHFKDNKCEGVDYRTYSNQKCTSIQLINNGAFCAQTTDVKCQYDSQSFSCIEVPENATIECDDNDPNQKGYNQKACESNPNCIFKESCFKKTEISQNRYCYDAIDLKDCLNVKLEGCKINNGKCVRITNQDYKEIKCDQAQNQIGCTNIQTVGQNCQYLENKCIEQKLIQMRTKKCKEINNVNNLEFCQQPKDTECAYDFQDQSCKEVSDLYNLTCSQGINRKACLKLINKDLKNCSYLDYCFGPNQIDEQCGSQNEACRRANSIETCLFQSYCKCQWQNNTCQSSSINATSVECDDLEYASVAVCNQIENCNLSKDPIDAKKFICKTIQPTTCEEMQSRNQCSRMISLPCIWNEMEQYCMYLEIQEAQFGQMSSSSMNCEDITIQNGSQRACMNIVKQGQMCIFQDNQCNAFVQDQTQNNCLNNINVNSCLQQKVSDCYWEVKLFKVKKTLEGTESEQNYGSCVKFDKFDNYDKQVLNDCDSKLSYTSCLKIIREGVFCRWQNNQCQLIDDNEVIIFQPSSLKEVNHNACGLVNNGDIVKYDQNMNFCIQIQDHSSVTCVTEGLNKDACLNIKFQNCYWDITRRKCRLGKPALDNKQNSCQFKNLSSYLCSQLKLDQPCGFIKDGCDFVDLDQITCNHEGLNQYACLHVKNYPCIWTKQNDEKYQCEDYSYYLPCDQIPSNVNSKVCSIIREGACYYNEQNFKCEIPNKNQTSCELNGLNIIGCVQIENCYYDQKCQHLNKNNYLCEEFPIANQFICKNAIDSCKYYEFQYGCQVAQNEGCSDESLSDQGCLNQPNCVLQADGCKCRKFIETYDCTQITDIDKCKLQNHCIVQYQQISQIQLCTLKKCQDYFSDQCDGKSILKSICYWSHSNQCLPAQNCEDILQPFYECSKYKFNNKPCQENKNFGKCEEFNCQNFGQEQCLEYQQFCTFNKTCQIKQCSDYLMENCIINGCEWNKKLSVCYEQIDCSNFVERVQCNGQYYNSKPCHWVINNSLQICTQYKCSSLQQSQSCSGTRIGSEYCVEISDSLCLSCEEISDSCDCLQQSKYCSYDIVKDKCISKSCESYLTQEECPSNFCTFVKQQCQTSCEFLQMEDQCQQIKQCEWVEKYNQCQKQCSYIQEEQKCLLVYLCSWDQDEQKCQKKKQDDLIIREIQSLGEIITSLIILNLIFV</sequence>
<proteinExistence type="predicted"/>
<gene>
    <name evidence="1" type="ORF">GSPATT00006239001</name>
</gene>
<reference evidence="1 2" key="1">
    <citation type="journal article" date="2006" name="Nature">
        <title>Global trends of whole-genome duplications revealed by the ciliate Paramecium tetraurelia.</title>
        <authorList>
            <consortium name="Genoscope"/>
            <person name="Aury J.-M."/>
            <person name="Jaillon O."/>
            <person name="Duret L."/>
            <person name="Noel B."/>
            <person name="Jubin C."/>
            <person name="Porcel B.M."/>
            <person name="Segurens B."/>
            <person name="Daubin V."/>
            <person name="Anthouard V."/>
            <person name="Aiach N."/>
            <person name="Arnaiz O."/>
            <person name="Billaut A."/>
            <person name="Beisson J."/>
            <person name="Blanc I."/>
            <person name="Bouhouche K."/>
            <person name="Camara F."/>
            <person name="Duharcourt S."/>
            <person name="Guigo R."/>
            <person name="Gogendeau D."/>
            <person name="Katinka M."/>
            <person name="Keller A.-M."/>
            <person name="Kissmehl R."/>
            <person name="Klotz C."/>
            <person name="Koll F."/>
            <person name="Le Moue A."/>
            <person name="Lepere C."/>
            <person name="Malinsky S."/>
            <person name="Nowacki M."/>
            <person name="Nowak J.K."/>
            <person name="Plattner H."/>
            <person name="Poulain J."/>
            <person name="Ruiz F."/>
            <person name="Serrano V."/>
            <person name="Zagulski M."/>
            <person name="Dessen P."/>
            <person name="Betermier M."/>
            <person name="Weissenbach J."/>
            <person name="Scarpelli C."/>
            <person name="Schachter V."/>
            <person name="Sperling L."/>
            <person name="Meyer E."/>
            <person name="Cohen J."/>
            <person name="Wincker P."/>
        </authorList>
    </citation>
    <scope>NUCLEOTIDE SEQUENCE [LARGE SCALE GENOMIC DNA]</scope>
    <source>
        <strain evidence="1 2">Stock d4-2</strain>
    </source>
</reference>
<evidence type="ECO:0000313" key="1">
    <source>
        <dbReference type="EMBL" id="CAK65740.1"/>
    </source>
</evidence>
<dbReference type="OrthoDB" id="317740at2759"/>
<dbReference type="RefSeq" id="XP_001433137.1">
    <property type="nucleotide sequence ID" value="XM_001433100.1"/>
</dbReference>
<dbReference type="InParanoid" id="A0C4M3"/>
<dbReference type="Proteomes" id="UP000000600">
    <property type="component" value="Unassembled WGS sequence"/>
</dbReference>
<dbReference type="HOGENOM" id="CLU_272554_0_0_1"/>
<protein>
    <recommendedName>
        <fullName evidence="3">Transmembrane protein</fullName>
    </recommendedName>
</protein>
<dbReference type="GeneID" id="5018922"/>
<keyword evidence="2" id="KW-1185">Reference proteome</keyword>
<dbReference type="EMBL" id="CT868041">
    <property type="protein sequence ID" value="CAK65740.1"/>
    <property type="molecule type" value="Genomic_DNA"/>
</dbReference>
<organism evidence="1 2">
    <name type="scientific">Paramecium tetraurelia</name>
    <dbReference type="NCBI Taxonomy" id="5888"/>
    <lineage>
        <taxon>Eukaryota</taxon>
        <taxon>Sar</taxon>
        <taxon>Alveolata</taxon>
        <taxon>Ciliophora</taxon>
        <taxon>Intramacronucleata</taxon>
        <taxon>Oligohymenophorea</taxon>
        <taxon>Peniculida</taxon>
        <taxon>Parameciidae</taxon>
        <taxon>Paramecium</taxon>
    </lineage>
</organism>
<evidence type="ECO:0000313" key="2">
    <source>
        <dbReference type="Proteomes" id="UP000000600"/>
    </source>
</evidence>
<name>A0C4M3_PARTE</name>
<evidence type="ECO:0008006" key="3">
    <source>
        <dbReference type="Google" id="ProtNLM"/>
    </source>
</evidence>
<dbReference type="KEGG" id="ptm:GSPATT00006239001"/>